<keyword evidence="2" id="KW-1185">Reference proteome</keyword>
<evidence type="ECO:0000313" key="2">
    <source>
        <dbReference type="Proteomes" id="UP000245626"/>
    </source>
</evidence>
<proteinExistence type="predicted"/>
<gene>
    <name evidence="1" type="ORF">IE53DRAFT_308959</name>
</gene>
<accession>A0ACD0P7Y8</accession>
<name>A0ACD0P7Y8_9BASI</name>
<dbReference type="Proteomes" id="UP000245626">
    <property type="component" value="Unassembled WGS sequence"/>
</dbReference>
<reference evidence="1 2" key="1">
    <citation type="journal article" date="2018" name="Mol. Biol. Evol.">
        <title>Broad Genomic Sampling Reveals a Smut Pathogenic Ancestry of the Fungal Clade Ustilaginomycotina.</title>
        <authorList>
            <person name="Kijpornyongpan T."/>
            <person name="Mondo S.J."/>
            <person name="Barry K."/>
            <person name="Sandor L."/>
            <person name="Lee J."/>
            <person name="Lipzen A."/>
            <person name="Pangilinan J."/>
            <person name="LaButti K."/>
            <person name="Hainaut M."/>
            <person name="Henrissat B."/>
            <person name="Grigoriev I.V."/>
            <person name="Spatafora J.W."/>
            <person name="Aime M.C."/>
        </authorList>
    </citation>
    <scope>NUCLEOTIDE SEQUENCE [LARGE SCALE GENOMIC DNA]</scope>
    <source>
        <strain evidence="1 2">SA 807</strain>
    </source>
</reference>
<dbReference type="EMBL" id="KZ819695">
    <property type="protein sequence ID" value="PWN54132.1"/>
    <property type="molecule type" value="Genomic_DNA"/>
</dbReference>
<evidence type="ECO:0000313" key="1">
    <source>
        <dbReference type="EMBL" id="PWN54132.1"/>
    </source>
</evidence>
<protein>
    <submittedName>
        <fullName evidence="1">Acyl-CoA N-acyltransferase</fullName>
    </submittedName>
</protein>
<organism evidence="1 2">
    <name type="scientific">Violaceomyces palustris</name>
    <dbReference type="NCBI Taxonomy" id="1673888"/>
    <lineage>
        <taxon>Eukaryota</taxon>
        <taxon>Fungi</taxon>
        <taxon>Dikarya</taxon>
        <taxon>Basidiomycota</taxon>
        <taxon>Ustilaginomycotina</taxon>
        <taxon>Ustilaginomycetes</taxon>
        <taxon>Violaceomycetales</taxon>
        <taxon>Violaceomycetaceae</taxon>
        <taxon>Violaceomyces</taxon>
    </lineage>
</organism>
<sequence>MASSSAFVATDIQTLSKDESVAFIQGKPHGDVPTVFDASARGLEPPLTPSDDHEIIYLPYLGEEQMPQIIGLIEKELSEPYIIFTYRYFVNQWPHLSLISSYSHPDPTLLPVGVIVSKLDRHLKGKRLQRGYIAMLSVKNQWRGRGIAKKLVQMNLEKMVDDGAQEIVLETEADNSAALCLYERLGFIREKRLFRFYLNGKDSFRLVLPIPDVAQEGAPFSVEDPSTHVGGSLKYPAEPPPHHQHQQRVGMLGWDEIDDDDIQ</sequence>